<dbReference type="EMBL" id="CP001684">
    <property type="protein sequence ID" value="ACV21201.1"/>
    <property type="molecule type" value="Genomic_DNA"/>
</dbReference>
<dbReference type="eggNOG" id="COG2608">
    <property type="taxonomic scope" value="Bacteria"/>
</dbReference>
<sequence length="68" mass="7093">MQKTINVEGMMCVKCEGRVTKALNALEGVEVIKVSHEENVAVVEAADSVADQTLVDAVVNAGYAAAMA</sequence>
<keyword evidence="3" id="KW-1185">Reference proteome</keyword>
<accession>C7N0X3</accession>
<dbReference type="InterPro" id="IPR006121">
    <property type="entry name" value="HMA_dom"/>
</dbReference>
<feature type="domain" description="HMA" evidence="1">
    <location>
        <begin position="1"/>
        <end position="66"/>
    </location>
</feature>
<dbReference type="CDD" id="cd00371">
    <property type="entry name" value="HMA"/>
    <property type="match status" value="1"/>
</dbReference>
<dbReference type="Proteomes" id="UP000002026">
    <property type="component" value="Chromosome"/>
</dbReference>
<gene>
    <name evidence="2" type="ordered locus">Shel_01270</name>
</gene>
<dbReference type="GO" id="GO:0046872">
    <property type="term" value="F:metal ion binding"/>
    <property type="evidence" value="ECO:0007669"/>
    <property type="project" value="InterPro"/>
</dbReference>
<organism evidence="2 3">
    <name type="scientific">Slackia heliotrinireducens (strain ATCC 29202 / DSM 20476 / NCTC 11029 / RHS 1)</name>
    <name type="common">Peptococcus heliotrinreducens</name>
    <dbReference type="NCBI Taxonomy" id="471855"/>
    <lineage>
        <taxon>Bacteria</taxon>
        <taxon>Bacillati</taxon>
        <taxon>Actinomycetota</taxon>
        <taxon>Coriobacteriia</taxon>
        <taxon>Eggerthellales</taxon>
        <taxon>Eggerthellaceae</taxon>
        <taxon>Slackia</taxon>
    </lineage>
</organism>
<dbReference type="SUPFAM" id="SSF55008">
    <property type="entry name" value="HMA, heavy metal-associated domain"/>
    <property type="match status" value="1"/>
</dbReference>
<dbReference type="HOGENOM" id="CLU_134973_6_2_11"/>
<name>C7N0X3_SLAHD</name>
<reference evidence="2 3" key="1">
    <citation type="journal article" date="2009" name="Stand. Genomic Sci.">
        <title>Complete genome sequence of Slackia heliotrinireducens type strain (RHS 1).</title>
        <authorList>
            <person name="Pukall R."/>
            <person name="Lapidus A."/>
            <person name="Nolan M."/>
            <person name="Copeland A."/>
            <person name="Glavina Del Rio T."/>
            <person name="Lucas S."/>
            <person name="Chen F."/>
            <person name="Tice H."/>
            <person name="Cheng J.F."/>
            <person name="Chertkov O."/>
            <person name="Bruce D."/>
            <person name="Goodwin L."/>
            <person name="Kuske C."/>
            <person name="Brettin T."/>
            <person name="Detter J.C."/>
            <person name="Han C."/>
            <person name="Pitluck S."/>
            <person name="Pati A."/>
            <person name="Mavrommatis K."/>
            <person name="Ivanova N."/>
            <person name="Ovchinnikova G."/>
            <person name="Chen A."/>
            <person name="Palaniappan K."/>
            <person name="Schneider S."/>
            <person name="Rohde M."/>
            <person name="Chain P."/>
            <person name="D'haeseleer P."/>
            <person name="Goker M."/>
            <person name="Bristow J."/>
            <person name="Eisen J.A."/>
            <person name="Markowitz V."/>
            <person name="Kyrpides N.C."/>
            <person name="Klenk H.P."/>
            <person name="Hugenholtz P."/>
        </authorList>
    </citation>
    <scope>NUCLEOTIDE SEQUENCE [LARGE SCALE GENOMIC DNA]</scope>
    <source>
        <strain evidence="3">ATCC 29202 / DSM 20476 / NCTC 11029 / RHS 1</strain>
    </source>
</reference>
<dbReference type="Gene3D" id="3.30.70.100">
    <property type="match status" value="1"/>
</dbReference>
<dbReference type="RefSeq" id="WP_012797312.1">
    <property type="nucleotide sequence ID" value="NC_013165.1"/>
</dbReference>
<dbReference type="PROSITE" id="PS50846">
    <property type="entry name" value="HMA_2"/>
    <property type="match status" value="1"/>
</dbReference>
<dbReference type="STRING" id="471855.Shel_01270"/>
<proteinExistence type="predicted"/>
<protein>
    <submittedName>
        <fullName evidence="2">Putative metal-binding protein</fullName>
    </submittedName>
</protein>
<dbReference type="AlphaFoldDB" id="C7N0X3"/>
<evidence type="ECO:0000313" key="3">
    <source>
        <dbReference type="Proteomes" id="UP000002026"/>
    </source>
</evidence>
<dbReference type="Pfam" id="PF00403">
    <property type="entry name" value="HMA"/>
    <property type="match status" value="1"/>
</dbReference>
<dbReference type="KEGG" id="shi:Shel_01270"/>
<evidence type="ECO:0000259" key="1">
    <source>
        <dbReference type="PROSITE" id="PS50846"/>
    </source>
</evidence>
<dbReference type="InterPro" id="IPR036163">
    <property type="entry name" value="HMA_dom_sf"/>
</dbReference>
<evidence type="ECO:0000313" key="2">
    <source>
        <dbReference type="EMBL" id="ACV21201.1"/>
    </source>
</evidence>